<feature type="domain" description="HAMP" evidence="12">
    <location>
        <begin position="301"/>
        <end position="353"/>
    </location>
</feature>
<protein>
    <recommendedName>
        <fullName evidence="15">Methyl-accepting chemotaxis sensor/transducer protein</fullName>
    </recommendedName>
</protein>
<dbReference type="CDD" id="cd12912">
    <property type="entry name" value="PDC2_MCP_like"/>
    <property type="match status" value="1"/>
</dbReference>
<dbReference type="Pfam" id="PF00672">
    <property type="entry name" value="HAMP"/>
    <property type="match status" value="1"/>
</dbReference>
<dbReference type="SUPFAM" id="SSF58104">
    <property type="entry name" value="Methyl-accepting chemotaxis protein (MCP) signaling domain"/>
    <property type="match status" value="1"/>
</dbReference>
<sequence length="659" mass="71871">MRLTDSLRFKFLAWILFICFTAAISQGVVTYLNAKSLFTEQTQNQGREIMSRAATSEIQFWIDSKIQEIQILANLNSAKTMEVEEVVELLSLEMNVLGEEYENLFVINTHGEAFLDDGSTLDLSDREYFISALEGEATVSDPVVSRNTGNIVVPVSSPIYRDGEPVGVLGGAVLANQLIDRISAIQLGETGYVYMINKEGQYIVHPSHDYILQKSMFDQGEEVAEIADQMTAMQAGVTSYTLEGEDRFIAYAPIEQVGWSLAVNAPLEEITHTLNDMFVRNAMTTGVVLLLLGIIMWFISGKFIKPIIEMVGVTKTLSQKDLTQEIHSDDKSEFGILMNSFGEMNNNLRGIVEAVDNSSKDLNEVSTDILSAANQTGEASRQVNLSAEQVASASNAQAKDAEKTSEIAHDVAASIKNIENTTKAISEQTANFKEIVLTVTDLMDEQKMKMTNTVTSTGDVSQVIKVLDAKTKEISEVINLINSISEQTNLLALNAAIEAARAGEAGKGFAVVAEEVRKLAEETGAATLNIAGIIQEVQTQVADVVKEVDEVEKMVKEQGDSLENGLTAFNKIEAGAQSIDESIQEIVSTFDKTMKSVDEIVMATENISAVTEESAASAQEVTATAQSQLSAIENIVSMADRLDKLSSELRSLLNEFKLE</sequence>
<dbReference type="RefSeq" id="WP_156203981.1">
    <property type="nucleotide sequence ID" value="NZ_CP046457.1"/>
</dbReference>
<evidence type="ECO:0008006" key="15">
    <source>
        <dbReference type="Google" id="ProtNLM"/>
    </source>
</evidence>
<dbReference type="Gene3D" id="1.10.287.950">
    <property type="entry name" value="Methyl-accepting chemotaxis protein"/>
    <property type="match status" value="1"/>
</dbReference>
<keyword evidence="6 10" id="KW-0472">Membrane</keyword>
<proteinExistence type="inferred from homology"/>
<dbReference type="CDD" id="cd11386">
    <property type="entry name" value="MCP_signal"/>
    <property type="match status" value="1"/>
</dbReference>
<dbReference type="OrthoDB" id="597657at2"/>
<dbReference type="PANTHER" id="PTHR32089">
    <property type="entry name" value="METHYL-ACCEPTING CHEMOTAXIS PROTEIN MCPB"/>
    <property type="match status" value="1"/>
</dbReference>
<evidence type="ECO:0000256" key="5">
    <source>
        <dbReference type="ARBA" id="ARBA00022989"/>
    </source>
</evidence>
<dbReference type="InterPro" id="IPR033479">
    <property type="entry name" value="dCache_1"/>
</dbReference>
<evidence type="ECO:0000313" key="13">
    <source>
        <dbReference type="EMBL" id="QGU00167.1"/>
    </source>
</evidence>
<evidence type="ECO:0000256" key="6">
    <source>
        <dbReference type="ARBA" id="ARBA00023136"/>
    </source>
</evidence>
<dbReference type="GO" id="GO:0006935">
    <property type="term" value="P:chemotaxis"/>
    <property type="evidence" value="ECO:0007669"/>
    <property type="project" value="UniProtKB-KW"/>
</dbReference>
<dbReference type="Proteomes" id="UP000426444">
    <property type="component" value="Chromosome"/>
</dbReference>
<dbReference type="InterPro" id="IPR004089">
    <property type="entry name" value="MCPsignal_dom"/>
</dbReference>
<gene>
    <name evidence="13" type="ORF">SYNTR_1573</name>
</gene>
<evidence type="ECO:0000256" key="7">
    <source>
        <dbReference type="ARBA" id="ARBA00023224"/>
    </source>
</evidence>
<reference evidence="14" key="1">
    <citation type="journal article" date="2019" name="Microbiology">
        <title>Complete Genome Sequence of an Uncultured Bacterium of the Candidate Phylum Bipolaricaulota.</title>
        <authorList>
            <person name="Kadnikov V.V."/>
            <person name="Mardanov A.V."/>
            <person name="Beletsky A.V."/>
            <person name="Frank Y.A."/>
            <person name="Karnachuk O.V."/>
            <person name="Ravin N.V."/>
        </authorList>
    </citation>
    <scope>NUCLEOTIDE SEQUENCE [LARGE SCALE GENOMIC DNA]</scope>
</reference>
<name>A0A6I6DGE0_9FIRM</name>
<dbReference type="InterPro" id="IPR029151">
    <property type="entry name" value="Sensor-like_sf"/>
</dbReference>
<evidence type="ECO:0000256" key="1">
    <source>
        <dbReference type="ARBA" id="ARBA00004651"/>
    </source>
</evidence>
<keyword evidence="3" id="KW-0145">Chemotaxis</keyword>
<dbReference type="GO" id="GO:0005886">
    <property type="term" value="C:plasma membrane"/>
    <property type="evidence" value="ECO:0007669"/>
    <property type="project" value="UniProtKB-SubCell"/>
</dbReference>
<organism evidence="13 14">
    <name type="scientific">Candidatus Syntrophocurvum alkaliphilum</name>
    <dbReference type="NCBI Taxonomy" id="2293317"/>
    <lineage>
        <taxon>Bacteria</taxon>
        <taxon>Bacillati</taxon>
        <taxon>Bacillota</taxon>
        <taxon>Clostridia</taxon>
        <taxon>Eubacteriales</taxon>
        <taxon>Syntrophomonadaceae</taxon>
        <taxon>Candidatus Syntrophocurvum</taxon>
    </lineage>
</organism>
<feature type="transmembrane region" description="Helical" evidence="10">
    <location>
        <begin position="282"/>
        <end position="300"/>
    </location>
</feature>
<dbReference type="CDD" id="cd06225">
    <property type="entry name" value="HAMP"/>
    <property type="match status" value="1"/>
</dbReference>
<keyword evidence="2" id="KW-1003">Cell membrane</keyword>
<evidence type="ECO:0000256" key="10">
    <source>
        <dbReference type="SAM" id="Phobius"/>
    </source>
</evidence>
<evidence type="ECO:0000256" key="3">
    <source>
        <dbReference type="ARBA" id="ARBA00022500"/>
    </source>
</evidence>
<dbReference type="SMART" id="SM00304">
    <property type="entry name" value="HAMP"/>
    <property type="match status" value="1"/>
</dbReference>
<dbReference type="PROSITE" id="PS50111">
    <property type="entry name" value="CHEMOTAXIS_TRANSDUC_2"/>
    <property type="match status" value="1"/>
</dbReference>
<evidence type="ECO:0000259" key="11">
    <source>
        <dbReference type="PROSITE" id="PS50111"/>
    </source>
</evidence>
<dbReference type="SUPFAM" id="SSF103190">
    <property type="entry name" value="Sensory domain-like"/>
    <property type="match status" value="1"/>
</dbReference>
<dbReference type="AlphaFoldDB" id="A0A6I6DGE0"/>
<keyword evidence="14" id="KW-1185">Reference proteome</keyword>
<comment type="subcellular location">
    <subcellularLocation>
        <location evidence="1">Cell membrane</location>
        <topology evidence="1">Multi-pass membrane protein</topology>
    </subcellularLocation>
</comment>
<dbReference type="InterPro" id="IPR003660">
    <property type="entry name" value="HAMP_dom"/>
</dbReference>
<evidence type="ECO:0000256" key="9">
    <source>
        <dbReference type="PROSITE-ProRule" id="PRU00284"/>
    </source>
</evidence>
<keyword evidence="7 9" id="KW-0807">Transducer</keyword>
<dbReference type="Pfam" id="PF00015">
    <property type="entry name" value="MCPsignal"/>
    <property type="match status" value="1"/>
</dbReference>
<evidence type="ECO:0000259" key="12">
    <source>
        <dbReference type="PROSITE" id="PS50885"/>
    </source>
</evidence>
<keyword evidence="4 10" id="KW-0812">Transmembrane</keyword>
<dbReference type="PROSITE" id="PS50885">
    <property type="entry name" value="HAMP"/>
    <property type="match status" value="1"/>
</dbReference>
<dbReference type="GO" id="GO:0007165">
    <property type="term" value="P:signal transduction"/>
    <property type="evidence" value="ECO:0007669"/>
    <property type="project" value="UniProtKB-KW"/>
</dbReference>
<dbReference type="KEGG" id="salq:SYNTR_1573"/>
<dbReference type="CDD" id="cd12914">
    <property type="entry name" value="PDC1_DGC_like"/>
    <property type="match status" value="1"/>
</dbReference>
<keyword evidence="5 10" id="KW-1133">Transmembrane helix</keyword>
<comment type="similarity">
    <text evidence="8">Belongs to the methyl-accepting chemotaxis (MCP) protein family.</text>
</comment>
<dbReference type="EMBL" id="CP046457">
    <property type="protein sequence ID" value="QGU00167.1"/>
    <property type="molecule type" value="Genomic_DNA"/>
</dbReference>
<dbReference type="SMART" id="SM00283">
    <property type="entry name" value="MA"/>
    <property type="match status" value="1"/>
</dbReference>
<evidence type="ECO:0000256" key="2">
    <source>
        <dbReference type="ARBA" id="ARBA00022475"/>
    </source>
</evidence>
<dbReference type="PANTHER" id="PTHR32089:SF112">
    <property type="entry name" value="LYSOZYME-LIKE PROTEIN-RELATED"/>
    <property type="match status" value="1"/>
</dbReference>
<evidence type="ECO:0000256" key="4">
    <source>
        <dbReference type="ARBA" id="ARBA00022692"/>
    </source>
</evidence>
<accession>A0A6I6DGE0</accession>
<dbReference type="Gene3D" id="3.30.450.20">
    <property type="entry name" value="PAS domain"/>
    <property type="match status" value="1"/>
</dbReference>
<feature type="domain" description="Methyl-accepting transducer" evidence="11">
    <location>
        <begin position="372"/>
        <end position="622"/>
    </location>
</feature>
<dbReference type="Pfam" id="PF02743">
    <property type="entry name" value="dCache_1"/>
    <property type="match status" value="1"/>
</dbReference>
<evidence type="ECO:0000256" key="8">
    <source>
        <dbReference type="ARBA" id="ARBA00029447"/>
    </source>
</evidence>
<evidence type="ECO:0000313" key="14">
    <source>
        <dbReference type="Proteomes" id="UP000426444"/>
    </source>
</evidence>